<reference evidence="3" key="1">
    <citation type="submission" date="2025-08" db="UniProtKB">
        <authorList>
            <consortium name="RefSeq"/>
        </authorList>
    </citation>
    <scope>IDENTIFICATION</scope>
</reference>
<dbReference type="RefSeq" id="XP_022156301.1">
    <property type="nucleotide sequence ID" value="XM_022300609.1"/>
</dbReference>
<dbReference type="KEGG" id="mcha:111023227"/>
<keyword evidence="2" id="KW-1185">Reference proteome</keyword>
<evidence type="ECO:0000313" key="3">
    <source>
        <dbReference type="RefSeq" id="XP_022156301.1"/>
    </source>
</evidence>
<accession>A0A6J1DUJ0</accession>
<dbReference type="OrthoDB" id="1901212at2759"/>
<dbReference type="PANTHER" id="PTHR33499:SF11">
    <property type="entry name" value="NO APICAL MERISTEM-ASSOCIATED C-TERMINAL DOMAIN-CONTAINING PROTEIN"/>
    <property type="match status" value="1"/>
</dbReference>
<evidence type="ECO:0000313" key="2">
    <source>
        <dbReference type="Proteomes" id="UP000504603"/>
    </source>
</evidence>
<gene>
    <name evidence="3" type="primary">LOC111023227</name>
</gene>
<dbReference type="GeneID" id="111023227"/>
<dbReference type="PANTHER" id="PTHR33499">
    <property type="entry name" value="OS12G0282400 PROTEIN-RELATED"/>
    <property type="match status" value="1"/>
</dbReference>
<organism evidence="2 3">
    <name type="scientific">Momordica charantia</name>
    <name type="common">Bitter gourd</name>
    <name type="synonym">Balsam pear</name>
    <dbReference type="NCBI Taxonomy" id="3673"/>
    <lineage>
        <taxon>Eukaryota</taxon>
        <taxon>Viridiplantae</taxon>
        <taxon>Streptophyta</taxon>
        <taxon>Embryophyta</taxon>
        <taxon>Tracheophyta</taxon>
        <taxon>Spermatophyta</taxon>
        <taxon>Magnoliopsida</taxon>
        <taxon>eudicotyledons</taxon>
        <taxon>Gunneridae</taxon>
        <taxon>Pentapetalae</taxon>
        <taxon>rosids</taxon>
        <taxon>fabids</taxon>
        <taxon>Cucurbitales</taxon>
        <taxon>Cucurbitaceae</taxon>
        <taxon>Momordiceae</taxon>
        <taxon>Momordica</taxon>
    </lineage>
</organism>
<evidence type="ECO:0000256" key="1">
    <source>
        <dbReference type="SAM" id="MobiDB-lite"/>
    </source>
</evidence>
<name>A0A6J1DUJ0_MOMCH</name>
<feature type="compositionally biased region" description="Polar residues" evidence="1">
    <location>
        <begin position="62"/>
        <end position="78"/>
    </location>
</feature>
<dbReference type="Proteomes" id="UP000504603">
    <property type="component" value="Unplaced"/>
</dbReference>
<feature type="region of interest" description="Disordered" evidence="1">
    <location>
        <begin position="62"/>
        <end position="92"/>
    </location>
</feature>
<dbReference type="AlphaFoldDB" id="A0A6J1DUJ0"/>
<sequence length="212" mass="24446">MGFFLFPFNLTKILVRRALLREFCGYCPSVPAVVSITISRMSSSNLGPGNRQSYTSNVDRIENTQPGEASQTTQSSGTTKRKGRHNTEGLNVDKHVQDHGLIEINIEEEDDKPVCSHSLKLVSQIGVWVRSIVSLNCEHWSDVNQDDKNSIINRLSNQFILNLNDPIVYRYLEHEMSSRHIDFRYRLHKHYMQYSPKEARHHKHKDVARGED</sequence>
<protein>
    <submittedName>
        <fullName evidence="3">Uncharacterized protein LOC111023227</fullName>
    </submittedName>
</protein>
<proteinExistence type="predicted"/>